<dbReference type="InterPro" id="IPR000577">
    <property type="entry name" value="Carb_kinase_FGGY"/>
</dbReference>
<dbReference type="InterPro" id="IPR043129">
    <property type="entry name" value="ATPase_NBD"/>
</dbReference>
<dbReference type="Pfam" id="PF02782">
    <property type="entry name" value="FGGY_C"/>
    <property type="match status" value="1"/>
</dbReference>
<evidence type="ECO:0000256" key="3">
    <source>
        <dbReference type="ARBA" id="ARBA00022777"/>
    </source>
</evidence>
<keyword evidence="6" id="KW-0119">Carbohydrate metabolism</keyword>
<dbReference type="PANTHER" id="PTHR43435:SF4">
    <property type="entry name" value="FGGY CARBOHYDRATE KINASE DOMAIN-CONTAINING PROTEIN"/>
    <property type="match status" value="1"/>
</dbReference>
<evidence type="ECO:0000256" key="6">
    <source>
        <dbReference type="ARBA" id="ARBA00023277"/>
    </source>
</evidence>
<dbReference type="GO" id="GO:0019150">
    <property type="term" value="F:D-ribulokinase activity"/>
    <property type="evidence" value="ECO:0007669"/>
    <property type="project" value="TreeGrafter"/>
</dbReference>
<evidence type="ECO:0000256" key="1">
    <source>
        <dbReference type="ARBA" id="ARBA00022679"/>
    </source>
</evidence>
<reference evidence="7 8" key="1">
    <citation type="journal article" date="2019" name="Int. J. Syst. Evol. Microbiol.">
        <title>Capsulimonas corticalis gen. nov., sp. nov., an aerobic capsulated bacterium, of a novel bacterial order, Capsulimonadales ord. nov., of the class Armatimonadia of the phylum Armatimonadetes.</title>
        <authorList>
            <person name="Li J."/>
            <person name="Kudo C."/>
            <person name="Tonouchi A."/>
        </authorList>
    </citation>
    <scope>NUCLEOTIDE SEQUENCE [LARGE SCALE GENOMIC DNA]</scope>
    <source>
        <strain evidence="7 8">AX-7</strain>
    </source>
</reference>
<dbReference type="OrthoDB" id="9805576at2"/>
<protein>
    <submittedName>
        <fullName evidence="7">Ribulokinase</fullName>
    </submittedName>
</protein>
<keyword evidence="5" id="KW-0054">Arabinose catabolism</keyword>
<dbReference type="KEGG" id="ccot:CCAX7_005760"/>
<evidence type="ECO:0000256" key="5">
    <source>
        <dbReference type="ARBA" id="ARBA00022935"/>
    </source>
</evidence>
<dbReference type="FunCoup" id="A0A402D3C3">
    <property type="interactions" value="219"/>
</dbReference>
<dbReference type="Proteomes" id="UP000287394">
    <property type="component" value="Chromosome"/>
</dbReference>
<keyword evidence="2" id="KW-0547">Nucleotide-binding</keyword>
<sequence length="555" mass="59082">MSQYTIGLDYGTSSVRAVLVDIQSGEELASSVFPYPHGVGGVVIDPRDPDVARQHPRDYLDGAQAVITGVLDQVKGRPGFSANQVIGLGVDTTGSTPIPVDAQGTPLALTPEFDGNLAAMVYLWKDHTGHAEAAQITKTASEIRPQYLLKCGGIYSAEWFWSKILRCLHANPEVFNAAYTWVEHADWLPAVLTGTAHPDKIQRGICAAGHKAMFHPSWGGYPDAEFLTALDPKLARVGASLPNVAYAAGQVAGTLSLEWAERTGLSEGIAVSVGAFDAHLGGVGSGIKPGALVKNIGTSTCDMMIAPLDQELADIPGLCGIVPESILPGYYGLEAGQSAVGDIFNWFVNGIQPGGLGHEELTAIAEKLAPGESGLLALDWHNGNRTILVDQRLTGAVLGLTLQTTPAELYRAWIEATAFGARVIMERLEEYGQKVEQIINCGGISVKNPMVMQIYADIMGRPIAISRSTQTAALGSAVAAAVAAGAFPGFAEATEKMTALNPRIFEPNLESQKTYDRIYAQYKKIHDAFGVQGSQGDLFGVMKELLSIRDEVRNV</sequence>
<dbReference type="RefSeq" id="WP_119323984.1">
    <property type="nucleotide sequence ID" value="NZ_AP025739.1"/>
</dbReference>
<dbReference type="SUPFAM" id="SSF53067">
    <property type="entry name" value="Actin-like ATPase domain"/>
    <property type="match status" value="2"/>
</dbReference>
<dbReference type="GO" id="GO:0008741">
    <property type="term" value="F:ribulokinase activity"/>
    <property type="evidence" value="ECO:0007669"/>
    <property type="project" value="InterPro"/>
</dbReference>
<name>A0A402D3C3_9BACT</name>
<keyword evidence="8" id="KW-1185">Reference proteome</keyword>
<dbReference type="InterPro" id="IPR018485">
    <property type="entry name" value="FGGY_C"/>
</dbReference>
<dbReference type="CDD" id="cd07781">
    <property type="entry name" value="ASKHA_NBD_FGGY_L-RBK"/>
    <property type="match status" value="1"/>
</dbReference>
<dbReference type="PANTHER" id="PTHR43435">
    <property type="entry name" value="RIBULOKINASE"/>
    <property type="match status" value="1"/>
</dbReference>
<evidence type="ECO:0000313" key="7">
    <source>
        <dbReference type="EMBL" id="BDI28525.1"/>
    </source>
</evidence>
<keyword evidence="3" id="KW-0418">Kinase</keyword>
<dbReference type="GO" id="GO:0005737">
    <property type="term" value="C:cytoplasm"/>
    <property type="evidence" value="ECO:0007669"/>
    <property type="project" value="TreeGrafter"/>
</dbReference>
<dbReference type="GO" id="GO:0019569">
    <property type="term" value="P:L-arabinose catabolic process to D-xylulose 5-phosphate"/>
    <property type="evidence" value="ECO:0007669"/>
    <property type="project" value="InterPro"/>
</dbReference>
<evidence type="ECO:0000256" key="4">
    <source>
        <dbReference type="ARBA" id="ARBA00022840"/>
    </source>
</evidence>
<keyword evidence="4" id="KW-0067">ATP-binding</keyword>
<dbReference type="PIRSF" id="PIRSF000538">
    <property type="entry name" value="GlpK"/>
    <property type="match status" value="1"/>
</dbReference>
<evidence type="ECO:0000313" key="8">
    <source>
        <dbReference type="Proteomes" id="UP000287394"/>
    </source>
</evidence>
<gene>
    <name evidence="7" type="primary">araB</name>
    <name evidence="7" type="ORF">CCAX7_005760</name>
</gene>
<dbReference type="Pfam" id="PF00370">
    <property type="entry name" value="FGGY_N"/>
    <property type="match status" value="1"/>
</dbReference>
<dbReference type="NCBIfam" id="NF003154">
    <property type="entry name" value="PRK04123.1"/>
    <property type="match status" value="1"/>
</dbReference>
<dbReference type="InterPro" id="IPR018484">
    <property type="entry name" value="FGGY_N"/>
</dbReference>
<dbReference type="GO" id="GO:0005524">
    <property type="term" value="F:ATP binding"/>
    <property type="evidence" value="ECO:0007669"/>
    <property type="project" value="UniProtKB-KW"/>
</dbReference>
<dbReference type="AlphaFoldDB" id="A0A402D3C3"/>
<accession>A0A402D3C3</accession>
<organism evidence="7 8">
    <name type="scientific">Capsulimonas corticalis</name>
    <dbReference type="NCBI Taxonomy" id="2219043"/>
    <lineage>
        <taxon>Bacteria</taxon>
        <taxon>Bacillati</taxon>
        <taxon>Armatimonadota</taxon>
        <taxon>Armatimonadia</taxon>
        <taxon>Capsulimonadales</taxon>
        <taxon>Capsulimonadaceae</taxon>
        <taxon>Capsulimonas</taxon>
    </lineage>
</organism>
<dbReference type="Gene3D" id="3.30.420.40">
    <property type="match status" value="2"/>
</dbReference>
<dbReference type="InterPro" id="IPR005929">
    <property type="entry name" value="Ribulokinase"/>
</dbReference>
<keyword evidence="1" id="KW-0808">Transferase</keyword>
<proteinExistence type="predicted"/>
<evidence type="ECO:0000256" key="2">
    <source>
        <dbReference type="ARBA" id="ARBA00022741"/>
    </source>
</evidence>
<dbReference type="EMBL" id="AP025739">
    <property type="protein sequence ID" value="BDI28525.1"/>
    <property type="molecule type" value="Genomic_DNA"/>
</dbReference>